<feature type="signal peptide" evidence="2">
    <location>
        <begin position="1"/>
        <end position="18"/>
    </location>
</feature>
<dbReference type="Pfam" id="PF00326">
    <property type="entry name" value="Peptidase_S9"/>
    <property type="match status" value="1"/>
</dbReference>
<dbReference type="InterPro" id="IPR043502">
    <property type="entry name" value="DNA/RNA_pol_sf"/>
</dbReference>
<dbReference type="PANTHER" id="PTHR43056:SF5">
    <property type="entry name" value="PEPTIDASE S9 PROLYL OLIGOPEPTIDASE CATALYTIC DOMAIN-CONTAINING PROTEIN"/>
    <property type="match status" value="1"/>
</dbReference>
<dbReference type="SUPFAM" id="SSF53474">
    <property type="entry name" value="alpha/beta-Hydrolases"/>
    <property type="match status" value="1"/>
</dbReference>
<feature type="compositionally biased region" description="Polar residues" evidence="1">
    <location>
        <begin position="528"/>
        <end position="559"/>
    </location>
</feature>
<dbReference type="EC" id="2.7.7.7" evidence="5"/>
<dbReference type="Pfam" id="PF07727">
    <property type="entry name" value="RVT_2"/>
    <property type="match status" value="1"/>
</dbReference>
<dbReference type="Gene3D" id="3.40.50.1820">
    <property type="entry name" value="alpha/beta hydrolase"/>
    <property type="match status" value="1"/>
</dbReference>
<dbReference type="PANTHER" id="PTHR43056">
    <property type="entry name" value="PEPTIDASE S9 PROLYL OLIGOPEPTIDASE"/>
    <property type="match status" value="1"/>
</dbReference>
<feature type="domain" description="Reverse transcriptase Ty1/copia-type" evidence="4">
    <location>
        <begin position="718"/>
        <end position="798"/>
    </location>
</feature>
<sequence length="1136" mass="125596">MATLAIAVLTLTTRFSSSSSPYYSNFFFTRSFNHFTTKLVSFEKTHQRRRFFCSNCKRAMASSAATTIPSLSERITAPYGSWKSPITTDVVSGASKRLGGTAVDGRGRLIWLESRPAESGRGVLVVEPENPGGEAVDITPKEFGVRTVAQEYGGGAFTVSGDVVFFANYKDQRLYKQSISSLDVPPIPLTPDYGGPVVSYADGILDVRFNRFISVREDRCESSQNPTTTIVSIALGSKDAQEPQVLVGGSDFYAFPRLDPKSERMAWIQWSHPNMPWDKSELWVGYISENGEIYKRVCVAGNNPSLVESPTEPKWSSDGELFFITDRENGFWNLHKWIESENKVLPVYSLEAEFARPLWIFGMNSYEFLQSHTRKNLIACSYRQQGKSYLGIIDDVKGSKLTVLDIPFTDIDNITSSNNYLFVEGASAVHPSSVAKVTLDNDKSKAVDFNIIWSSSPDSLKYSSYFSKPELIEFPTEVPGQNAYAYFYPPTNPDFQASEEEKPPLLLKSHVSCSTLSSSTHCSLQSIPLVSSSPTPSPNLSVDNSTSGEHSVPSQSAIDSSAIPIDRSVSAEIHNSDSSLPSNGGTTGGNGDTSVETTGHSADISIPNVSNAASTSIEHSEYTTLAHSSLPTTSTNTHPMRTRSKSGIVQPKINPTLLLTHCEPKSVKHAISDPNWLQAMQQEYSALINNNTWDLVPLPSGRKAIIDCKWVFRVKENSDVIKHVTIRLIITLALTHHWDLFQLDVNNAFLNGTLEQSVYMTQSPGFENSDRSLVCQLKKALYGLKQAPRQCSCTLIQNLTSKLNSSFPLKLLGKLDYFVEIEVKSMPDLLSVVGALQYTTVIRPEISFAVNKVCQFMSNPLDSHWTEVKRILRGFCDADWASAVDDKRSTSGAAVFLGPNLISWWSRGPTAETRGILNLSIQYWTSRGWAFVDVNYGGSTGYGREFRERLLGRWGIVDVNDCCSCATYLVNSGKVDGERLCITGGSAGGYTTLAALAFKETFKAGASLYGVADVNMLRAETHKFESHYIDRLGGGEKGCYERSPINHVDKFSCPIILFQGLDDKVVPPEQARKIYQALKEKGVPVALVEYEGEQHGFRKAENIKFTLEQQMVFFARLVGHFNVADDINPIKIDNFD</sequence>
<dbReference type="GO" id="GO:0008236">
    <property type="term" value="F:serine-type peptidase activity"/>
    <property type="evidence" value="ECO:0007669"/>
    <property type="project" value="InterPro"/>
</dbReference>
<gene>
    <name evidence="5" type="ORF">D0Y65_022250</name>
</gene>
<dbReference type="InterPro" id="IPR013103">
    <property type="entry name" value="RVT_2"/>
</dbReference>
<dbReference type="SUPFAM" id="SSF56672">
    <property type="entry name" value="DNA/RNA polymerases"/>
    <property type="match status" value="1"/>
</dbReference>
<comment type="caution">
    <text evidence="5">The sequence shown here is derived from an EMBL/GenBank/DDBJ whole genome shotgun (WGS) entry which is preliminary data.</text>
</comment>
<protein>
    <submittedName>
        <fullName evidence="5">Retrovirus-related Pol polyprotein from transposon RE1</fullName>
        <ecNumber evidence="5">2.7.7.7</ecNumber>
    </submittedName>
</protein>
<proteinExistence type="predicted"/>
<evidence type="ECO:0000259" key="4">
    <source>
        <dbReference type="Pfam" id="PF07727"/>
    </source>
</evidence>
<keyword evidence="2" id="KW-0732">Signal</keyword>
<evidence type="ECO:0000256" key="2">
    <source>
        <dbReference type="SAM" id="SignalP"/>
    </source>
</evidence>
<dbReference type="GO" id="GO:0006508">
    <property type="term" value="P:proteolysis"/>
    <property type="evidence" value="ECO:0007669"/>
    <property type="project" value="InterPro"/>
</dbReference>
<feature type="domain" description="Peptidase S9 prolyl oligopeptidase catalytic" evidence="3">
    <location>
        <begin position="920"/>
        <end position="1119"/>
    </location>
</feature>
<dbReference type="SUPFAM" id="SSF69322">
    <property type="entry name" value="Tricorn protease domain 2"/>
    <property type="match status" value="1"/>
</dbReference>
<feature type="chain" id="PRO_5018973746" evidence="2">
    <location>
        <begin position="19"/>
        <end position="1136"/>
    </location>
</feature>
<dbReference type="EMBL" id="QZWG01000008">
    <property type="protein sequence ID" value="RZB99766.1"/>
    <property type="molecule type" value="Genomic_DNA"/>
</dbReference>
<dbReference type="GO" id="GO:0003887">
    <property type="term" value="F:DNA-directed DNA polymerase activity"/>
    <property type="evidence" value="ECO:0007669"/>
    <property type="project" value="UniProtKB-EC"/>
</dbReference>
<feature type="region of interest" description="Disordered" evidence="1">
    <location>
        <begin position="574"/>
        <end position="606"/>
    </location>
</feature>
<evidence type="ECO:0000313" key="5">
    <source>
        <dbReference type="EMBL" id="RZB99766.1"/>
    </source>
</evidence>
<dbReference type="InterPro" id="IPR001375">
    <property type="entry name" value="Peptidase_S9_cat"/>
</dbReference>
<evidence type="ECO:0000313" key="6">
    <source>
        <dbReference type="Proteomes" id="UP000289340"/>
    </source>
</evidence>
<organism evidence="5 6">
    <name type="scientific">Glycine soja</name>
    <name type="common">Wild soybean</name>
    <dbReference type="NCBI Taxonomy" id="3848"/>
    <lineage>
        <taxon>Eukaryota</taxon>
        <taxon>Viridiplantae</taxon>
        <taxon>Streptophyta</taxon>
        <taxon>Embryophyta</taxon>
        <taxon>Tracheophyta</taxon>
        <taxon>Spermatophyta</taxon>
        <taxon>Magnoliopsida</taxon>
        <taxon>eudicotyledons</taxon>
        <taxon>Gunneridae</taxon>
        <taxon>Pentapetalae</taxon>
        <taxon>rosids</taxon>
        <taxon>fabids</taxon>
        <taxon>Fabales</taxon>
        <taxon>Fabaceae</taxon>
        <taxon>Papilionoideae</taxon>
        <taxon>50 kb inversion clade</taxon>
        <taxon>NPAAA clade</taxon>
        <taxon>indigoferoid/millettioid clade</taxon>
        <taxon>Phaseoleae</taxon>
        <taxon>Glycine</taxon>
        <taxon>Glycine subgen. Soja</taxon>
    </lineage>
</organism>
<keyword evidence="5" id="KW-0548">Nucleotidyltransferase</keyword>
<name>A0A445JMS1_GLYSO</name>
<evidence type="ECO:0000256" key="1">
    <source>
        <dbReference type="SAM" id="MobiDB-lite"/>
    </source>
</evidence>
<accession>A0A445JMS1</accession>
<evidence type="ECO:0000259" key="3">
    <source>
        <dbReference type="Pfam" id="PF00326"/>
    </source>
</evidence>
<keyword evidence="5" id="KW-0808">Transferase</keyword>
<dbReference type="AlphaFoldDB" id="A0A445JMS1"/>
<keyword evidence="6" id="KW-1185">Reference proteome</keyword>
<dbReference type="Proteomes" id="UP000289340">
    <property type="component" value="Chromosome 8"/>
</dbReference>
<reference evidence="5 6" key="1">
    <citation type="submission" date="2018-09" db="EMBL/GenBank/DDBJ databases">
        <title>A high-quality reference genome of wild soybean provides a powerful tool to mine soybean genomes.</title>
        <authorList>
            <person name="Xie M."/>
            <person name="Chung C.Y.L."/>
            <person name="Li M.-W."/>
            <person name="Wong F.-L."/>
            <person name="Chan T.-F."/>
            <person name="Lam H.-M."/>
        </authorList>
    </citation>
    <scope>NUCLEOTIDE SEQUENCE [LARGE SCALE GENOMIC DNA]</scope>
    <source>
        <strain evidence="6">cv. W05</strain>
        <tissue evidence="5">Hypocotyl of etiolated seedlings</tissue>
    </source>
</reference>
<feature type="region of interest" description="Disordered" evidence="1">
    <location>
        <begin position="527"/>
        <end position="562"/>
    </location>
</feature>
<dbReference type="InterPro" id="IPR029058">
    <property type="entry name" value="AB_hydrolase_fold"/>
</dbReference>
<dbReference type="InterPro" id="IPR050585">
    <property type="entry name" value="Xaa-Pro_dipeptidyl-ppase/CocE"/>
</dbReference>